<dbReference type="InterPro" id="IPR056369">
    <property type="entry name" value="CTU1-like_ATP-bd"/>
</dbReference>
<feature type="binding site" evidence="6">
    <location>
        <position position="182"/>
    </location>
    <ligand>
        <name>ATP</name>
        <dbReference type="ChEBI" id="CHEBI:30616"/>
    </ligand>
</feature>
<keyword evidence="6" id="KW-0067">ATP-binding</keyword>
<organism evidence="9 10">
    <name type="scientific">Cherax quadricarinatus</name>
    <name type="common">Australian red claw crayfish</name>
    <dbReference type="NCBI Taxonomy" id="27406"/>
    <lineage>
        <taxon>Eukaryota</taxon>
        <taxon>Metazoa</taxon>
        <taxon>Ecdysozoa</taxon>
        <taxon>Arthropoda</taxon>
        <taxon>Crustacea</taxon>
        <taxon>Multicrustacea</taxon>
        <taxon>Malacostraca</taxon>
        <taxon>Eumalacostraca</taxon>
        <taxon>Eucarida</taxon>
        <taxon>Decapoda</taxon>
        <taxon>Pleocyemata</taxon>
        <taxon>Astacidea</taxon>
        <taxon>Parastacoidea</taxon>
        <taxon>Parastacidae</taxon>
        <taxon>Cherax</taxon>
    </lineage>
</organism>
<dbReference type="PANTHER" id="PTHR11807">
    <property type="entry name" value="ATPASES OF THE PP SUPERFAMILY-RELATED"/>
    <property type="match status" value="1"/>
</dbReference>
<keyword evidence="6" id="KW-0547">Nucleotide-binding</keyword>
<dbReference type="GO" id="GO:0016740">
    <property type="term" value="F:transferase activity"/>
    <property type="evidence" value="ECO:0007669"/>
    <property type="project" value="UniProtKB-KW"/>
</dbReference>
<dbReference type="PROSITE" id="PS01263">
    <property type="entry name" value="UPF0021"/>
    <property type="match status" value="1"/>
</dbReference>
<dbReference type="GO" id="GO:0002143">
    <property type="term" value="P:tRNA wobble position uridine thiolation"/>
    <property type="evidence" value="ECO:0007669"/>
    <property type="project" value="TreeGrafter"/>
</dbReference>
<dbReference type="SUPFAM" id="SSF52402">
    <property type="entry name" value="Adenine nucleotide alpha hydrolases-like"/>
    <property type="match status" value="1"/>
</dbReference>
<dbReference type="InterPro" id="IPR020554">
    <property type="entry name" value="UPF0021_CS"/>
</dbReference>
<dbReference type="GO" id="GO:0005739">
    <property type="term" value="C:mitochondrion"/>
    <property type="evidence" value="ECO:0007669"/>
    <property type="project" value="TreeGrafter"/>
</dbReference>
<keyword evidence="5" id="KW-0694">RNA-binding</keyword>
<feature type="domain" description="tRNA(Ile)-lysidine/2-thiocytidine synthase N-terminal" evidence="7">
    <location>
        <begin position="69"/>
        <end position="262"/>
    </location>
</feature>
<accession>A0AAW0XUR5</accession>
<dbReference type="InterPro" id="IPR032442">
    <property type="entry name" value="CTU1_C"/>
</dbReference>
<dbReference type="AlphaFoldDB" id="A0AAW0XUR5"/>
<feature type="binding site" evidence="6">
    <location>
        <position position="104"/>
    </location>
    <ligand>
        <name>ATP</name>
        <dbReference type="ChEBI" id="CHEBI:30616"/>
    </ligand>
</feature>
<dbReference type="HAMAP" id="MF_03053">
    <property type="entry name" value="CTU1"/>
    <property type="match status" value="1"/>
</dbReference>
<comment type="caution">
    <text evidence="9">The sequence shown here is derived from an EMBL/GenBank/DDBJ whole genome shotgun (WGS) entry which is preliminary data.</text>
</comment>
<gene>
    <name evidence="9" type="ORF">OTU49_017151</name>
</gene>
<dbReference type="Pfam" id="PF16503">
    <property type="entry name" value="zn-ribbon_14"/>
    <property type="match status" value="1"/>
</dbReference>
<proteinExistence type="inferred from homology"/>
<evidence type="ECO:0000256" key="2">
    <source>
        <dbReference type="ARBA" id="ARBA00022555"/>
    </source>
</evidence>
<dbReference type="InterPro" id="IPR000541">
    <property type="entry name" value="Ncs6/Tuc1/Ctu1"/>
</dbReference>
<evidence type="ECO:0000256" key="6">
    <source>
        <dbReference type="PIRSR" id="PIRSR004976-51"/>
    </source>
</evidence>
<dbReference type="Gene3D" id="3.40.50.620">
    <property type="entry name" value="HUPs"/>
    <property type="match status" value="1"/>
</dbReference>
<name>A0AAW0XUR5_CHEQU</name>
<dbReference type="Pfam" id="PF01171">
    <property type="entry name" value="ATP_bind_3"/>
    <property type="match status" value="1"/>
</dbReference>
<keyword evidence="10" id="KW-1185">Reference proteome</keyword>
<evidence type="ECO:0000313" key="9">
    <source>
        <dbReference type="EMBL" id="KAK8746705.1"/>
    </source>
</evidence>
<dbReference type="InterPro" id="IPR011063">
    <property type="entry name" value="TilS/TtcA_N"/>
</dbReference>
<evidence type="ECO:0000259" key="8">
    <source>
        <dbReference type="Pfam" id="PF16503"/>
    </source>
</evidence>
<evidence type="ECO:0000256" key="4">
    <source>
        <dbReference type="ARBA" id="ARBA00022694"/>
    </source>
</evidence>
<evidence type="ECO:0000256" key="3">
    <source>
        <dbReference type="ARBA" id="ARBA00022679"/>
    </source>
</evidence>
<dbReference type="GO" id="GO:0000049">
    <property type="term" value="F:tRNA binding"/>
    <property type="evidence" value="ECO:0007669"/>
    <property type="project" value="UniProtKB-KW"/>
</dbReference>
<keyword evidence="3" id="KW-0808">Transferase</keyword>
<dbReference type="InterPro" id="IPR014729">
    <property type="entry name" value="Rossmann-like_a/b/a_fold"/>
</dbReference>
<feature type="domain" description="Cytoplasmic tRNA 2-thiolation protein 1 C-terminal" evidence="8">
    <location>
        <begin position="297"/>
        <end position="326"/>
    </location>
</feature>
<dbReference type="CDD" id="cd01713">
    <property type="entry name" value="CTU1-like"/>
    <property type="match status" value="1"/>
</dbReference>
<keyword evidence="4" id="KW-0819">tRNA processing</keyword>
<evidence type="ECO:0000256" key="1">
    <source>
        <dbReference type="ARBA" id="ARBA00022490"/>
    </source>
</evidence>
<keyword evidence="2" id="KW-0820">tRNA-binding</keyword>
<dbReference type="PIRSF" id="PIRSF004976">
    <property type="entry name" value="ATPase_YdaO"/>
    <property type="match status" value="1"/>
</dbReference>
<evidence type="ECO:0000256" key="5">
    <source>
        <dbReference type="ARBA" id="ARBA00022884"/>
    </source>
</evidence>
<dbReference type="PANTHER" id="PTHR11807:SF12">
    <property type="entry name" value="CYTOPLASMIC TRNA 2-THIOLATION PROTEIN 1"/>
    <property type="match status" value="1"/>
</dbReference>
<keyword evidence="1" id="KW-0963">Cytoplasm</keyword>
<reference evidence="9 10" key="1">
    <citation type="journal article" date="2024" name="BMC Genomics">
        <title>Genome assembly of redclaw crayfish (Cherax quadricarinatus) provides insights into its immune adaptation and hypoxia tolerance.</title>
        <authorList>
            <person name="Liu Z."/>
            <person name="Zheng J."/>
            <person name="Li H."/>
            <person name="Fang K."/>
            <person name="Wang S."/>
            <person name="He J."/>
            <person name="Zhou D."/>
            <person name="Weng S."/>
            <person name="Chi M."/>
            <person name="Gu Z."/>
            <person name="He J."/>
            <person name="Li F."/>
            <person name="Wang M."/>
        </authorList>
    </citation>
    <scope>NUCLEOTIDE SEQUENCE [LARGE SCALE GENOMIC DNA]</scope>
    <source>
        <strain evidence="9">ZL_2023a</strain>
    </source>
</reference>
<dbReference type="GO" id="GO:0005524">
    <property type="term" value="F:ATP binding"/>
    <property type="evidence" value="ECO:0007669"/>
    <property type="project" value="UniProtKB-KW"/>
</dbReference>
<dbReference type="Proteomes" id="UP001445076">
    <property type="component" value="Unassembled WGS sequence"/>
</dbReference>
<evidence type="ECO:0000313" key="10">
    <source>
        <dbReference type="Proteomes" id="UP001445076"/>
    </source>
</evidence>
<feature type="non-terminal residue" evidence="9">
    <location>
        <position position="1"/>
    </location>
</feature>
<dbReference type="FunFam" id="3.40.50.620:FF:000054">
    <property type="entry name" value="Cytoplasmic tRNA 2-thiolation protein 1"/>
    <property type="match status" value="1"/>
</dbReference>
<feature type="binding site" evidence="6">
    <location>
        <position position="78"/>
    </location>
    <ligand>
        <name>ATP</name>
        <dbReference type="ChEBI" id="CHEBI:30616"/>
    </ligand>
</feature>
<feature type="binding site" evidence="6">
    <location>
        <position position="187"/>
    </location>
    <ligand>
        <name>ATP</name>
        <dbReference type="ChEBI" id="CHEBI:30616"/>
    </ligand>
</feature>
<dbReference type="EMBL" id="JARKIK010000017">
    <property type="protein sequence ID" value="KAK8746705.1"/>
    <property type="molecule type" value="Genomic_DNA"/>
</dbReference>
<dbReference type="InterPro" id="IPR035107">
    <property type="entry name" value="tRNA_thiolation_TtcA_Ctu1"/>
</dbReference>
<feature type="binding site" evidence="6">
    <location>
        <begin position="72"/>
        <end position="74"/>
    </location>
    <ligand>
        <name>ATP</name>
        <dbReference type="ChEBI" id="CHEBI:30616"/>
    </ligand>
</feature>
<sequence length="375" mass="42462">QTNNEANLFYLRTDVKMPVKCNTGCQRNAVLKRPKTGYALCKECFFWAFEEEVHHTITTAKLFTPGDYVAIAASGGKDSTVLAYTMKLLNDRYNYGLKLVLLSVDEGITGYRDDSLETVKRNEQQYEIPLKIVSYEELYGWTMDRIVKKIGRKSNCTFCGVFRRQALDRGASLLKVDKIVTGHNADDIAETVLMNILRGDIARLQRCTAIVTGSEGAIPRSKPFKYTYEKEIVMYAYFKKLDYFSTECIYSPNAYRGYARAFLKDLEKIRPTSIIDIIHSGECFSVREGVKLPTQATCERCGHISSQSVCKACVLLEGLNKGKPRLGIGKTSKAREHMEELAISKPENECTHDCQTSVIDLDRLNLHVKNTNLEF</sequence>
<evidence type="ECO:0008006" key="11">
    <source>
        <dbReference type="Google" id="ProtNLM"/>
    </source>
</evidence>
<protein>
    <recommendedName>
        <fullName evidence="11">Cytoplasmic tRNA 2-thiolation protein 1</fullName>
    </recommendedName>
</protein>
<dbReference type="GO" id="GO:0002144">
    <property type="term" value="C:cytosolic tRNA wobble base thiouridylase complex"/>
    <property type="evidence" value="ECO:0007669"/>
    <property type="project" value="TreeGrafter"/>
</dbReference>
<dbReference type="NCBIfam" id="TIGR00269">
    <property type="entry name" value="TIGR00269 family protein"/>
    <property type="match status" value="1"/>
</dbReference>
<evidence type="ECO:0000259" key="7">
    <source>
        <dbReference type="Pfam" id="PF01171"/>
    </source>
</evidence>